<organism evidence="1 2">
    <name type="scientific">Tuber borchii</name>
    <name type="common">White truffle</name>
    <dbReference type="NCBI Taxonomy" id="42251"/>
    <lineage>
        <taxon>Eukaryota</taxon>
        <taxon>Fungi</taxon>
        <taxon>Dikarya</taxon>
        <taxon>Ascomycota</taxon>
        <taxon>Pezizomycotina</taxon>
        <taxon>Pezizomycetes</taxon>
        <taxon>Pezizales</taxon>
        <taxon>Tuberaceae</taxon>
        <taxon>Tuber</taxon>
    </lineage>
</organism>
<name>A0A2T7A5R6_TUBBO</name>
<sequence length="80" mass="8262">MILRTTTSHYATALNHGEGTEELRKVPTRKCIPEGISPTEGREGAGRINSGRFGFLGSEGSCVLATLPGRCGESSVAGAG</sequence>
<evidence type="ECO:0000313" key="2">
    <source>
        <dbReference type="Proteomes" id="UP000244722"/>
    </source>
</evidence>
<gene>
    <name evidence="1" type="ORF">B9Z19DRAFT_1073764</name>
</gene>
<reference evidence="1 2" key="1">
    <citation type="submission" date="2017-04" db="EMBL/GenBank/DDBJ databases">
        <title>Draft genome sequence of Tuber borchii Vittad., a whitish edible truffle.</title>
        <authorList>
            <consortium name="DOE Joint Genome Institute"/>
            <person name="Murat C."/>
            <person name="Kuo A."/>
            <person name="Barry K.W."/>
            <person name="Clum A."/>
            <person name="Dockter R.B."/>
            <person name="Fauchery L."/>
            <person name="Iotti M."/>
            <person name="Kohler A."/>
            <person name="Labutti K."/>
            <person name="Lindquist E.A."/>
            <person name="Lipzen A."/>
            <person name="Ohm R.A."/>
            <person name="Wang M."/>
            <person name="Grigoriev I.V."/>
            <person name="Zambonelli A."/>
            <person name="Martin F.M."/>
        </authorList>
    </citation>
    <scope>NUCLEOTIDE SEQUENCE [LARGE SCALE GENOMIC DNA]</scope>
    <source>
        <strain evidence="1 2">Tbo3840</strain>
    </source>
</reference>
<dbReference type="AlphaFoldDB" id="A0A2T7A5R6"/>
<dbReference type="Proteomes" id="UP000244722">
    <property type="component" value="Unassembled WGS sequence"/>
</dbReference>
<protein>
    <submittedName>
        <fullName evidence="1">Uncharacterized protein</fullName>
    </submittedName>
</protein>
<accession>A0A2T7A5R6</accession>
<proteinExistence type="predicted"/>
<keyword evidence="2" id="KW-1185">Reference proteome</keyword>
<evidence type="ECO:0000313" key="1">
    <source>
        <dbReference type="EMBL" id="PUU83058.1"/>
    </source>
</evidence>
<dbReference type="EMBL" id="NESQ01000018">
    <property type="protein sequence ID" value="PUU83058.1"/>
    <property type="molecule type" value="Genomic_DNA"/>
</dbReference>
<comment type="caution">
    <text evidence="1">The sequence shown here is derived from an EMBL/GenBank/DDBJ whole genome shotgun (WGS) entry which is preliminary data.</text>
</comment>